<evidence type="ECO:0000313" key="3">
    <source>
        <dbReference type="EMBL" id="KIJ41981.1"/>
    </source>
</evidence>
<accession>A0A0C9T1L7</accession>
<keyword evidence="4" id="KW-1185">Reference proteome</keyword>
<evidence type="ECO:0008006" key="5">
    <source>
        <dbReference type="Google" id="ProtNLM"/>
    </source>
</evidence>
<evidence type="ECO:0000313" key="4">
    <source>
        <dbReference type="Proteomes" id="UP000054279"/>
    </source>
</evidence>
<dbReference type="AlphaFoldDB" id="A0A0C9T1L7"/>
<reference evidence="2 4" key="1">
    <citation type="submission" date="2014-06" db="EMBL/GenBank/DDBJ databases">
        <title>Evolutionary Origins and Diversification of the Mycorrhizal Mutualists.</title>
        <authorList>
            <consortium name="DOE Joint Genome Institute"/>
            <consortium name="Mycorrhizal Genomics Consortium"/>
            <person name="Kohler A."/>
            <person name="Kuo A."/>
            <person name="Nagy L.G."/>
            <person name="Floudas D."/>
            <person name="Copeland A."/>
            <person name="Barry K.W."/>
            <person name="Cichocki N."/>
            <person name="Veneault-Fourrey C."/>
            <person name="LaButti K."/>
            <person name="Lindquist E.A."/>
            <person name="Lipzen A."/>
            <person name="Lundell T."/>
            <person name="Morin E."/>
            <person name="Murat C."/>
            <person name="Riley R."/>
            <person name="Ohm R."/>
            <person name="Sun H."/>
            <person name="Tunlid A."/>
            <person name="Henrissat B."/>
            <person name="Grigoriev I.V."/>
            <person name="Hibbett D.S."/>
            <person name="Martin F."/>
        </authorList>
    </citation>
    <scope>NUCLEOTIDE SEQUENCE [LARGE SCALE GENOMIC DNA]</scope>
    <source>
        <strain evidence="2 4">SS14</strain>
    </source>
</reference>
<sequence>MTTINSAHRNDALLEAAATRDAMKIAAERGENVNIDIDPTTLNKGMVSPLPPAFDPRVEYDVIGEAAKLMSEEHRILGYRPPAGSLAAQAQAAATKNGNEGGIKNARDEAKLAAAAAEDALRISAERGQNINVNVNPAALSKDEAAKIMSEEHRILGHRPPAGSLAAQAQSAADKKENDMLSRPITKDIASEIQSQEHKGIGHRPPEGKCIHPFLVVAIRSLAAQAQFLADKNANDGGDRTIDPTVLRVVDGAPVTKGLAADLMSLEEKALGDLPKGSLASQAQSAADQNAQDGGKRSVYEAMS</sequence>
<dbReference type="EMBL" id="KN837133">
    <property type="protein sequence ID" value="KIJ41981.1"/>
    <property type="molecule type" value="Genomic_DNA"/>
</dbReference>
<feature type="region of interest" description="Disordered" evidence="1">
    <location>
        <begin position="158"/>
        <end position="180"/>
    </location>
</feature>
<dbReference type="OrthoDB" id="2799468at2759"/>
<feature type="compositionally biased region" description="Low complexity" evidence="1">
    <location>
        <begin position="162"/>
        <end position="172"/>
    </location>
</feature>
<evidence type="ECO:0000313" key="2">
    <source>
        <dbReference type="EMBL" id="KIJ22683.1"/>
    </source>
</evidence>
<evidence type="ECO:0000256" key="1">
    <source>
        <dbReference type="SAM" id="MobiDB-lite"/>
    </source>
</evidence>
<dbReference type="EMBL" id="KN838013">
    <property type="protein sequence ID" value="KIJ22683.1"/>
    <property type="molecule type" value="Genomic_DNA"/>
</dbReference>
<feature type="compositionally biased region" description="Low complexity" evidence="1">
    <location>
        <begin position="280"/>
        <end position="293"/>
    </location>
</feature>
<dbReference type="Proteomes" id="UP000054279">
    <property type="component" value="Unassembled WGS sequence"/>
</dbReference>
<gene>
    <name evidence="3" type="ORF">M422DRAFT_255002</name>
    <name evidence="2" type="ORF">M422DRAFT_276855</name>
</gene>
<protein>
    <recommendedName>
        <fullName evidence="5">SMP domain-containing protein</fullName>
    </recommendedName>
</protein>
<name>A0A0C9T1L7_SPHS4</name>
<feature type="compositionally biased region" description="Basic and acidic residues" evidence="1">
    <location>
        <begin position="294"/>
        <end position="304"/>
    </location>
</feature>
<dbReference type="HOGENOM" id="CLU_069170_0_0_1"/>
<proteinExistence type="predicted"/>
<organism evidence="2 4">
    <name type="scientific">Sphaerobolus stellatus (strain SS14)</name>
    <dbReference type="NCBI Taxonomy" id="990650"/>
    <lineage>
        <taxon>Eukaryota</taxon>
        <taxon>Fungi</taxon>
        <taxon>Dikarya</taxon>
        <taxon>Basidiomycota</taxon>
        <taxon>Agaricomycotina</taxon>
        <taxon>Agaricomycetes</taxon>
        <taxon>Phallomycetidae</taxon>
        <taxon>Geastrales</taxon>
        <taxon>Sphaerobolaceae</taxon>
        <taxon>Sphaerobolus</taxon>
    </lineage>
</organism>
<feature type="region of interest" description="Disordered" evidence="1">
    <location>
        <begin position="275"/>
        <end position="304"/>
    </location>
</feature>